<feature type="signal peptide" evidence="2">
    <location>
        <begin position="1"/>
        <end position="21"/>
    </location>
</feature>
<feature type="region of interest" description="Disordered" evidence="1">
    <location>
        <begin position="73"/>
        <end position="98"/>
    </location>
</feature>
<keyword evidence="2" id="KW-0732">Signal</keyword>
<sequence>MRPSFVLSLLLFSLFLTKTHGIRLEKGSYDVIQHKQHGEENNLLNRNNGAGIEGIPCKDEQCRTLKKRFSRVSSKLRNRLPHIHEDYSGPRHHRPSHH</sequence>
<organism evidence="3 4">
    <name type="scientific">Lupinus albus</name>
    <name type="common">White lupine</name>
    <name type="synonym">Lupinus termis</name>
    <dbReference type="NCBI Taxonomy" id="3870"/>
    <lineage>
        <taxon>Eukaryota</taxon>
        <taxon>Viridiplantae</taxon>
        <taxon>Streptophyta</taxon>
        <taxon>Embryophyta</taxon>
        <taxon>Tracheophyta</taxon>
        <taxon>Spermatophyta</taxon>
        <taxon>Magnoliopsida</taxon>
        <taxon>eudicotyledons</taxon>
        <taxon>Gunneridae</taxon>
        <taxon>Pentapetalae</taxon>
        <taxon>rosids</taxon>
        <taxon>fabids</taxon>
        <taxon>Fabales</taxon>
        <taxon>Fabaceae</taxon>
        <taxon>Papilionoideae</taxon>
        <taxon>50 kb inversion clade</taxon>
        <taxon>genistoids sensu lato</taxon>
        <taxon>core genistoids</taxon>
        <taxon>Genisteae</taxon>
        <taxon>Lupinus</taxon>
    </lineage>
</organism>
<reference evidence="4" key="1">
    <citation type="journal article" date="2020" name="Nat. Commun.">
        <title>Genome sequence of the cluster root forming white lupin.</title>
        <authorList>
            <person name="Hufnagel B."/>
            <person name="Marques A."/>
            <person name="Soriano A."/>
            <person name="Marques L."/>
            <person name="Divol F."/>
            <person name="Doumas P."/>
            <person name="Sallet E."/>
            <person name="Mancinotti D."/>
            <person name="Carrere S."/>
            <person name="Marande W."/>
            <person name="Arribat S."/>
            <person name="Keller J."/>
            <person name="Huneau C."/>
            <person name="Blein T."/>
            <person name="Aime D."/>
            <person name="Laguerre M."/>
            <person name="Taylor J."/>
            <person name="Schubert V."/>
            <person name="Nelson M."/>
            <person name="Geu-Flores F."/>
            <person name="Crespi M."/>
            <person name="Gallardo-Guerrero K."/>
            <person name="Delaux P.-M."/>
            <person name="Salse J."/>
            <person name="Berges H."/>
            <person name="Guyot R."/>
            <person name="Gouzy J."/>
            <person name="Peret B."/>
        </authorList>
    </citation>
    <scope>NUCLEOTIDE SEQUENCE [LARGE SCALE GENOMIC DNA]</scope>
    <source>
        <strain evidence="4">cv. Amiga</strain>
    </source>
</reference>
<proteinExistence type="predicted"/>
<evidence type="ECO:0000313" key="3">
    <source>
        <dbReference type="EMBL" id="KAE9608266.1"/>
    </source>
</evidence>
<dbReference type="Proteomes" id="UP000447434">
    <property type="component" value="Chromosome 8"/>
</dbReference>
<evidence type="ECO:0000256" key="2">
    <source>
        <dbReference type="SAM" id="SignalP"/>
    </source>
</evidence>
<comment type="caution">
    <text evidence="3">The sequence shown here is derived from an EMBL/GenBank/DDBJ whole genome shotgun (WGS) entry which is preliminary data.</text>
</comment>
<accession>A0A6A4Q405</accession>
<feature type="chain" id="PRO_5043523402" evidence="2">
    <location>
        <begin position="22"/>
        <end position="98"/>
    </location>
</feature>
<dbReference type="AlphaFoldDB" id="A0A6A4Q405"/>
<evidence type="ECO:0000256" key="1">
    <source>
        <dbReference type="SAM" id="MobiDB-lite"/>
    </source>
</evidence>
<dbReference type="OrthoDB" id="1903945at2759"/>
<name>A0A6A4Q405_LUPAL</name>
<gene>
    <name evidence="3" type="ORF">Lalb_Chr08g0233631</name>
</gene>
<dbReference type="EMBL" id="WOCE01000008">
    <property type="protein sequence ID" value="KAE9608266.1"/>
    <property type="molecule type" value="Genomic_DNA"/>
</dbReference>
<protein>
    <submittedName>
        <fullName evidence="3">Uncharacterized protein</fullName>
    </submittedName>
</protein>
<evidence type="ECO:0000313" key="4">
    <source>
        <dbReference type="Proteomes" id="UP000447434"/>
    </source>
</evidence>
<keyword evidence="4" id="KW-1185">Reference proteome</keyword>